<feature type="compositionally biased region" description="Basic and acidic residues" evidence="1">
    <location>
        <begin position="159"/>
        <end position="178"/>
    </location>
</feature>
<evidence type="ECO:0008006" key="5">
    <source>
        <dbReference type="Google" id="ProtNLM"/>
    </source>
</evidence>
<evidence type="ECO:0000313" key="3">
    <source>
        <dbReference type="EnsemblMetazoa" id="GMOY003294-PA"/>
    </source>
</evidence>
<evidence type="ECO:0000256" key="2">
    <source>
        <dbReference type="SAM" id="Phobius"/>
    </source>
</evidence>
<proteinExistence type="predicted"/>
<dbReference type="AlphaFoldDB" id="A0A1B0FHS2"/>
<dbReference type="PhylomeDB" id="A0A1B0FHS2"/>
<evidence type="ECO:0000256" key="1">
    <source>
        <dbReference type="SAM" id="MobiDB-lite"/>
    </source>
</evidence>
<feature type="compositionally biased region" description="Polar residues" evidence="1">
    <location>
        <begin position="266"/>
        <end position="293"/>
    </location>
</feature>
<feature type="compositionally biased region" description="Basic and acidic residues" evidence="1">
    <location>
        <begin position="205"/>
        <end position="215"/>
    </location>
</feature>
<feature type="transmembrane region" description="Helical" evidence="2">
    <location>
        <begin position="23"/>
        <end position="45"/>
    </location>
</feature>
<keyword evidence="2" id="KW-0812">Transmembrane</keyword>
<feature type="region of interest" description="Disordered" evidence="1">
    <location>
        <begin position="196"/>
        <end position="218"/>
    </location>
</feature>
<sequence length="412" mass="47084">MYFLKHLLILTQRRFPSGSGKDILILISVIIICIIKMVFISDVIFSELLKSYPELWGLGKGYIPWKDHDGKLADELTKRTGRPITLEDVKIKLTTVRRSLKRMNKSKGTAYAGLRAYAWYAQKLRLTNAVNKMTSQVRREKDCRKVQMNTDCVGFDKKRTEKQTEDRPFTTKSPDRHISSNYYSDNVNRDLDDIYDEGPTTSAEVARRGEARRLEPAVNPDEEADIEVHQIIGGQPITDIQTGEFITEDLLENIKREEPELEIFPSCSNSSGTENDSAPRSQSASVPQSQNELASPICSKETETEDCRKQILNELKKCNEQIHNEIARKKDFGRRKLQLEEEKIMLLREYVNTDNRQIVSGLHDKTIKVFNTLAECKFTIPIGSLVCVFLPITSTRASIIAIFQIHLICIKI</sequence>
<name>A0A1B0FHS2_GLOMM</name>
<protein>
    <recommendedName>
        <fullName evidence="5">MADF domain-containing protein</fullName>
    </recommendedName>
</protein>
<dbReference type="VEuPathDB" id="VectorBase:GMOY003294"/>
<keyword evidence="2" id="KW-0472">Membrane</keyword>
<reference evidence="3" key="1">
    <citation type="submission" date="2020-05" db="UniProtKB">
        <authorList>
            <consortium name="EnsemblMetazoa"/>
        </authorList>
    </citation>
    <scope>IDENTIFICATION</scope>
    <source>
        <strain evidence="3">Yale</strain>
    </source>
</reference>
<feature type="region of interest" description="Disordered" evidence="1">
    <location>
        <begin position="159"/>
        <end position="184"/>
    </location>
</feature>
<feature type="region of interest" description="Disordered" evidence="1">
    <location>
        <begin position="261"/>
        <end position="299"/>
    </location>
</feature>
<dbReference type="STRING" id="37546.A0A1B0FHS2"/>
<dbReference type="EMBL" id="CCAG010020380">
    <property type="status" value="NOT_ANNOTATED_CDS"/>
    <property type="molecule type" value="Genomic_DNA"/>
</dbReference>
<dbReference type="EnsemblMetazoa" id="GMOY003294-RA">
    <property type="protein sequence ID" value="GMOY003294-PA"/>
    <property type="gene ID" value="GMOY003294"/>
</dbReference>
<keyword evidence="2" id="KW-1133">Transmembrane helix</keyword>
<organism evidence="3 4">
    <name type="scientific">Glossina morsitans morsitans</name>
    <name type="common">Savannah tsetse fly</name>
    <dbReference type="NCBI Taxonomy" id="37546"/>
    <lineage>
        <taxon>Eukaryota</taxon>
        <taxon>Metazoa</taxon>
        <taxon>Ecdysozoa</taxon>
        <taxon>Arthropoda</taxon>
        <taxon>Hexapoda</taxon>
        <taxon>Insecta</taxon>
        <taxon>Pterygota</taxon>
        <taxon>Neoptera</taxon>
        <taxon>Endopterygota</taxon>
        <taxon>Diptera</taxon>
        <taxon>Brachycera</taxon>
        <taxon>Muscomorpha</taxon>
        <taxon>Hippoboscoidea</taxon>
        <taxon>Glossinidae</taxon>
        <taxon>Glossina</taxon>
    </lineage>
</organism>
<keyword evidence="4" id="KW-1185">Reference proteome</keyword>
<dbReference type="Proteomes" id="UP000092444">
    <property type="component" value="Unassembled WGS sequence"/>
</dbReference>
<evidence type="ECO:0000313" key="4">
    <source>
        <dbReference type="Proteomes" id="UP000092444"/>
    </source>
</evidence>
<accession>A0A1B0FHS2</accession>